<feature type="domain" description="Major facilitator superfamily (MFS) profile" evidence="10">
    <location>
        <begin position="46"/>
        <end position="476"/>
    </location>
</feature>
<feature type="transmembrane region" description="Helical" evidence="9">
    <location>
        <begin position="45"/>
        <end position="70"/>
    </location>
</feature>
<keyword evidence="6 9" id="KW-0472">Membrane</keyword>
<dbReference type="InterPro" id="IPR005828">
    <property type="entry name" value="MFS_sugar_transport-like"/>
</dbReference>
<feature type="transmembrane region" description="Helical" evidence="9">
    <location>
        <begin position="178"/>
        <end position="198"/>
    </location>
</feature>
<dbReference type="PANTHER" id="PTHR48022">
    <property type="entry name" value="PLASTIDIC GLUCOSE TRANSPORTER 4"/>
    <property type="match status" value="1"/>
</dbReference>
<comment type="subcellular location">
    <subcellularLocation>
        <location evidence="1">Membrane</location>
        <topology evidence="1">Multi-pass membrane protein</topology>
    </subcellularLocation>
</comment>
<feature type="region of interest" description="Disordered" evidence="8">
    <location>
        <begin position="530"/>
        <end position="567"/>
    </location>
</feature>
<feature type="transmembrane region" description="Helical" evidence="9">
    <location>
        <begin position="287"/>
        <end position="310"/>
    </location>
</feature>
<feature type="transmembrane region" description="Helical" evidence="9">
    <location>
        <begin position="353"/>
        <end position="371"/>
    </location>
</feature>
<dbReference type="Pfam" id="PF00083">
    <property type="entry name" value="Sugar_tr"/>
    <property type="match status" value="1"/>
</dbReference>
<evidence type="ECO:0000256" key="2">
    <source>
        <dbReference type="ARBA" id="ARBA00010992"/>
    </source>
</evidence>
<dbReference type="FunFam" id="1.20.1250.20:FF:000134">
    <property type="entry name" value="MFS sugar transporter protein"/>
    <property type="match status" value="1"/>
</dbReference>
<organism evidence="11">
    <name type="scientific">Cladonia uncialis subsp. uncialis</name>
    <dbReference type="NCBI Taxonomy" id="180999"/>
    <lineage>
        <taxon>Eukaryota</taxon>
        <taxon>Fungi</taxon>
        <taxon>Dikarya</taxon>
        <taxon>Ascomycota</taxon>
        <taxon>Pezizomycotina</taxon>
        <taxon>Lecanoromycetes</taxon>
        <taxon>OSLEUM clade</taxon>
        <taxon>Lecanoromycetidae</taxon>
        <taxon>Lecanorales</taxon>
        <taxon>Lecanorineae</taxon>
        <taxon>Cladoniaceae</taxon>
        <taxon>Cladonia</taxon>
    </lineage>
</organism>
<dbReference type="InterPro" id="IPR020846">
    <property type="entry name" value="MFS_dom"/>
</dbReference>
<dbReference type="GO" id="GO:0016020">
    <property type="term" value="C:membrane"/>
    <property type="evidence" value="ECO:0007669"/>
    <property type="project" value="UniProtKB-SubCell"/>
</dbReference>
<keyword evidence="4 9" id="KW-0812">Transmembrane</keyword>
<evidence type="ECO:0000313" key="12">
    <source>
        <dbReference type="EMBL" id="AUW31342.1"/>
    </source>
</evidence>
<dbReference type="AlphaFoldDB" id="A0A1Z1C4G5"/>
<feature type="transmembrane region" description="Helical" evidence="9">
    <location>
        <begin position="422"/>
        <end position="439"/>
    </location>
</feature>
<dbReference type="SUPFAM" id="SSF103473">
    <property type="entry name" value="MFS general substrate transporter"/>
    <property type="match status" value="1"/>
</dbReference>
<feature type="transmembrane region" description="Helical" evidence="9">
    <location>
        <begin position="383"/>
        <end position="410"/>
    </location>
</feature>
<dbReference type="PROSITE" id="PS50850">
    <property type="entry name" value="MFS"/>
    <property type="match status" value="1"/>
</dbReference>
<dbReference type="Gene3D" id="1.20.1250.20">
    <property type="entry name" value="MFS general substrate transporter like domains"/>
    <property type="match status" value="1"/>
</dbReference>
<reference evidence="12" key="2">
    <citation type="submission" date="2017-12" db="EMBL/GenBank/DDBJ databases">
        <title>Genome Sequencing Reveals a Rich Biosynthetic Potential.</title>
        <authorList>
            <person name="Bertrand R.L."/>
            <person name="Abdel-Hameed M.E."/>
            <person name="Sorensen J.L."/>
        </authorList>
    </citation>
    <scope>NUCLEOTIDE SEQUENCE</scope>
</reference>
<feature type="compositionally biased region" description="Acidic residues" evidence="8">
    <location>
        <begin position="1"/>
        <end position="10"/>
    </location>
</feature>
<proteinExistence type="inferred from homology"/>
<evidence type="ECO:0000256" key="7">
    <source>
        <dbReference type="RuleBase" id="RU003346"/>
    </source>
</evidence>
<feature type="transmembrane region" description="Helical" evidence="9">
    <location>
        <begin position="451"/>
        <end position="472"/>
    </location>
</feature>
<dbReference type="EMBL" id="KX264264">
    <property type="protein sequence ID" value="ANM86487.1"/>
    <property type="molecule type" value="Genomic_DNA"/>
</dbReference>
<feature type="compositionally biased region" description="Polar residues" evidence="8">
    <location>
        <begin position="16"/>
        <end position="25"/>
    </location>
</feature>
<dbReference type="PRINTS" id="PR00171">
    <property type="entry name" value="SUGRTRNSPORT"/>
</dbReference>
<evidence type="ECO:0000256" key="4">
    <source>
        <dbReference type="ARBA" id="ARBA00022692"/>
    </source>
</evidence>
<dbReference type="PANTHER" id="PTHR48022:SF26">
    <property type="entry name" value="MAJOR FACILITATOR SUPERFAMILY (MFS) PROFILE DOMAIN-CONTAINING PROTEIN-RELATED"/>
    <property type="match status" value="1"/>
</dbReference>
<keyword evidence="3 7" id="KW-0813">Transport</keyword>
<evidence type="ECO:0000259" key="10">
    <source>
        <dbReference type="PROSITE" id="PS50850"/>
    </source>
</evidence>
<feature type="region of interest" description="Disordered" evidence="8">
    <location>
        <begin position="1"/>
        <end position="25"/>
    </location>
</feature>
<dbReference type="InterPro" id="IPR003663">
    <property type="entry name" value="Sugar/inositol_transpt"/>
</dbReference>
<dbReference type="NCBIfam" id="TIGR00879">
    <property type="entry name" value="SP"/>
    <property type="match status" value="1"/>
</dbReference>
<evidence type="ECO:0000256" key="9">
    <source>
        <dbReference type="SAM" id="Phobius"/>
    </source>
</evidence>
<keyword evidence="5 9" id="KW-1133">Transmembrane helix</keyword>
<evidence type="ECO:0000256" key="1">
    <source>
        <dbReference type="ARBA" id="ARBA00004141"/>
    </source>
</evidence>
<evidence type="ECO:0000256" key="3">
    <source>
        <dbReference type="ARBA" id="ARBA00022448"/>
    </source>
</evidence>
<name>A0A1Z1C4G5_CLAUC</name>
<dbReference type="InterPro" id="IPR036259">
    <property type="entry name" value="MFS_trans_sf"/>
</dbReference>
<dbReference type="InterPro" id="IPR050360">
    <property type="entry name" value="MFS_Sugar_Transporters"/>
</dbReference>
<sequence>MSYQPLEEENEVHHSPTFSQLQSSKSTLDSRRPKYGFHPQRLHTLISVAAGTVMCLFGYEQGVFGGIIVGQEFQEYFNHPSPSLTGFVTSIYDLGCFAGALLTLVVGEWLGRKRMLIIFTIIMTSGILLQTGAHSMNHLLWGRFIAGIGNGGNTATAPVWHVETSLDHAKGKAVVKEMVVNVFGFVVSNVITLAFSRITTEAQWRFPLGIQLIFIVIILTLVPILPESPRWLLARGRDAEAKVILAGLNEDDVELEFKAIRDSVREEQAVQASWAQIFRGGQATRRLLLGMLLQVCQQLTGINVLCYYLPLVLHKSVGLPELASRLLATGNAVLYMFATAACVFFIERLGRRPLLMSMAAAQSIAMVGISISTEIGHDGGALIPGVVATIFITFYFLAFGFGWVATPWLYPAEVNSLGMRTKGAALATACDWLFNYFVVQTTPIGIHYLKWGLYLVYAVLNACFVPIIYYFIVETAGKSLEQIDKWFAANPGWLVHKAGDTAFTDGDAAVGGYGRVSSAGGESERMVKDYDQHGRTYDEDMRPIGDDEIFASEDGEQRDYKGGEGAS</sequence>
<dbReference type="EMBL" id="MG777506">
    <property type="protein sequence ID" value="AUW31342.1"/>
    <property type="molecule type" value="Genomic_DNA"/>
</dbReference>
<dbReference type="GO" id="GO:0005351">
    <property type="term" value="F:carbohydrate:proton symporter activity"/>
    <property type="evidence" value="ECO:0007669"/>
    <property type="project" value="TreeGrafter"/>
</dbReference>
<evidence type="ECO:0000256" key="5">
    <source>
        <dbReference type="ARBA" id="ARBA00022989"/>
    </source>
</evidence>
<feature type="compositionally biased region" description="Basic and acidic residues" evidence="8">
    <location>
        <begin position="530"/>
        <end position="545"/>
    </location>
</feature>
<feature type="compositionally biased region" description="Basic and acidic residues" evidence="8">
    <location>
        <begin position="555"/>
        <end position="567"/>
    </location>
</feature>
<evidence type="ECO:0000256" key="6">
    <source>
        <dbReference type="ARBA" id="ARBA00023136"/>
    </source>
</evidence>
<protein>
    <submittedName>
        <fullName evidence="11">Putative MFS transporter</fullName>
    </submittedName>
</protein>
<feature type="transmembrane region" description="Helical" evidence="9">
    <location>
        <begin position="116"/>
        <end position="133"/>
    </location>
</feature>
<evidence type="ECO:0000256" key="8">
    <source>
        <dbReference type="SAM" id="MobiDB-lite"/>
    </source>
</evidence>
<feature type="transmembrane region" description="Helical" evidence="9">
    <location>
        <begin position="204"/>
        <end position="225"/>
    </location>
</feature>
<evidence type="ECO:0000313" key="11">
    <source>
        <dbReference type="EMBL" id="ANM86487.1"/>
    </source>
</evidence>
<comment type="similarity">
    <text evidence="2 7">Belongs to the major facilitator superfamily. Sugar transporter (TC 2.A.1.1) family.</text>
</comment>
<feature type="transmembrane region" description="Helical" evidence="9">
    <location>
        <begin position="322"/>
        <end position="346"/>
    </location>
</feature>
<reference evidence="11" key="1">
    <citation type="submission" date="2016-05" db="EMBL/GenBank/DDBJ databases">
        <title>Lichen genome sequencing reveals its rich biosynthetic potential.</title>
        <authorList>
            <person name="Bertrand R.L."/>
            <person name="Abdel-Hameed M."/>
            <person name="Sorensen J.L."/>
        </authorList>
    </citation>
    <scope>NUCLEOTIDE SEQUENCE</scope>
</reference>
<feature type="transmembrane region" description="Helical" evidence="9">
    <location>
        <begin position="91"/>
        <end position="110"/>
    </location>
</feature>
<accession>A0A1Z1C4G5</accession>